<reference evidence="1" key="1">
    <citation type="submission" date="2020-03" db="EMBL/GenBank/DDBJ databases">
        <title>The deep terrestrial virosphere.</title>
        <authorList>
            <person name="Holmfeldt K."/>
            <person name="Nilsson E."/>
            <person name="Simone D."/>
            <person name="Lopez-Fernandez M."/>
            <person name="Wu X."/>
            <person name="de Brujin I."/>
            <person name="Lundin D."/>
            <person name="Andersson A."/>
            <person name="Bertilsson S."/>
            <person name="Dopson M."/>
        </authorList>
    </citation>
    <scope>NUCLEOTIDE SEQUENCE</scope>
    <source>
        <strain evidence="1">MM415B03834</strain>
    </source>
</reference>
<name>A0A6M3LI96_9ZZZZ</name>
<dbReference type="EMBL" id="MT143238">
    <property type="protein sequence ID" value="QJA94510.1"/>
    <property type="molecule type" value="Genomic_DNA"/>
</dbReference>
<proteinExistence type="predicted"/>
<dbReference type="AlphaFoldDB" id="A0A6M3LI96"/>
<sequence>MSEKAAKQIRAMGRDKAIATFQKYIDAQEPFRQAVGHDIELFQRRLNEVEEALQYMHQQMARVEDIEQGLGMALQRLAEIEARPWWWSFRKLIRLGKE</sequence>
<evidence type="ECO:0000313" key="1">
    <source>
        <dbReference type="EMBL" id="QJA94510.1"/>
    </source>
</evidence>
<protein>
    <submittedName>
        <fullName evidence="1">Uncharacterized protein</fullName>
    </submittedName>
</protein>
<organism evidence="1">
    <name type="scientific">viral metagenome</name>
    <dbReference type="NCBI Taxonomy" id="1070528"/>
    <lineage>
        <taxon>unclassified sequences</taxon>
        <taxon>metagenomes</taxon>
        <taxon>organismal metagenomes</taxon>
    </lineage>
</organism>
<accession>A0A6M3LI96</accession>
<gene>
    <name evidence="1" type="ORF">MM415B03834_0005</name>
</gene>